<dbReference type="RefSeq" id="WP_070067073.1">
    <property type="nucleotide sequence ID" value="NZ_MJUW02000075.1"/>
</dbReference>
<protein>
    <recommendedName>
        <fullName evidence="1">NodB homology domain-containing protein</fullName>
    </recommendedName>
</protein>
<evidence type="ECO:0000313" key="2">
    <source>
        <dbReference type="EMBL" id="OQD45750.1"/>
    </source>
</evidence>
<dbReference type="PANTHER" id="PTHR10587:SF125">
    <property type="entry name" value="POLYSACCHARIDE DEACETYLASE YHEN-RELATED"/>
    <property type="match status" value="1"/>
</dbReference>
<evidence type="ECO:0000259" key="1">
    <source>
        <dbReference type="PROSITE" id="PS51677"/>
    </source>
</evidence>
<dbReference type="InterPro" id="IPR011330">
    <property type="entry name" value="Glyco_hydro/deAcase_b/a-brl"/>
</dbReference>
<dbReference type="GO" id="GO:0016810">
    <property type="term" value="F:hydrolase activity, acting on carbon-nitrogen (but not peptide) bonds"/>
    <property type="evidence" value="ECO:0007669"/>
    <property type="project" value="InterPro"/>
</dbReference>
<dbReference type="AlphaFoldDB" id="A0A1V6M041"/>
<dbReference type="Gene3D" id="3.20.20.370">
    <property type="entry name" value="Glycoside hydrolase/deacetylase"/>
    <property type="match status" value="1"/>
</dbReference>
<feature type="domain" description="NodB homology" evidence="1">
    <location>
        <begin position="14"/>
        <end position="198"/>
    </location>
</feature>
<dbReference type="Pfam" id="PF01522">
    <property type="entry name" value="Polysacc_deac_1"/>
    <property type="match status" value="1"/>
</dbReference>
<proteinExistence type="predicted"/>
<organism evidence="2 3">
    <name type="scientific">Candidatus Brocadia sapporoensis</name>
    <dbReference type="NCBI Taxonomy" id="392547"/>
    <lineage>
        <taxon>Bacteria</taxon>
        <taxon>Pseudomonadati</taxon>
        <taxon>Planctomycetota</taxon>
        <taxon>Candidatus Brocadiia</taxon>
        <taxon>Candidatus Brocadiales</taxon>
        <taxon>Candidatus Brocadiaceae</taxon>
        <taxon>Candidatus Brocadia</taxon>
    </lineage>
</organism>
<gene>
    <name evidence="2" type="ORF">BIY37_06800</name>
</gene>
<keyword evidence="3" id="KW-1185">Reference proteome</keyword>
<dbReference type="PROSITE" id="PS51677">
    <property type="entry name" value="NODB"/>
    <property type="match status" value="1"/>
</dbReference>
<dbReference type="InterPro" id="IPR002509">
    <property type="entry name" value="NODB_dom"/>
</dbReference>
<comment type="caution">
    <text evidence="2">The sequence shown here is derived from an EMBL/GenBank/DDBJ whole genome shotgun (WGS) entry which is preliminary data.</text>
</comment>
<dbReference type="SUPFAM" id="SSF88713">
    <property type="entry name" value="Glycoside hydrolase/deacetylase"/>
    <property type="match status" value="1"/>
</dbReference>
<accession>A0A1V6M041</accession>
<evidence type="ECO:0000313" key="3">
    <source>
        <dbReference type="Proteomes" id="UP000242219"/>
    </source>
</evidence>
<sequence length="202" mass="23141">MKEESNLQRKRIDPEIFLTFDDGPNEPYTSQILDILKNFGAKASFFVCGRCVEYSPDVVQRILNEGHSIGNHSYSHSMVLTFMGFLKREIEKTDNIIQKITGVRTNLFRSPWGMTTPWIKSYLKKNKYKIVSWDINSYDWAGVSARTIEDGILKKIKSGSVVLLHDGKEAKFHRNRSQTVLALPPLLENLISRGFICKNISL</sequence>
<reference evidence="2 3" key="1">
    <citation type="journal article" date="2016" name="Genome Announc.">
        <title>Draft Genome Sequence of the Anaerobic Ammonium-Oxidizing Bacterium 'Candidatus Brocadia sp. 40'.</title>
        <authorList>
            <person name="Ali M."/>
            <person name="Haroon M.F."/>
            <person name="Narita Y."/>
            <person name="Zhang L."/>
            <person name="Rangel Shaw D."/>
            <person name="Okabe S."/>
            <person name="Saikaly P.E."/>
        </authorList>
    </citation>
    <scope>NUCLEOTIDE SEQUENCE [LARGE SCALE GENOMIC DNA]</scope>
    <source>
        <strain evidence="2 3">40</strain>
    </source>
</reference>
<dbReference type="PANTHER" id="PTHR10587">
    <property type="entry name" value="GLYCOSYL TRANSFERASE-RELATED"/>
    <property type="match status" value="1"/>
</dbReference>
<dbReference type="Proteomes" id="UP000242219">
    <property type="component" value="Unassembled WGS sequence"/>
</dbReference>
<dbReference type="CDD" id="cd10917">
    <property type="entry name" value="CE4_NodB_like_6s_7s"/>
    <property type="match status" value="1"/>
</dbReference>
<dbReference type="GO" id="GO:0005975">
    <property type="term" value="P:carbohydrate metabolic process"/>
    <property type="evidence" value="ECO:0007669"/>
    <property type="project" value="InterPro"/>
</dbReference>
<dbReference type="InterPro" id="IPR050248">
    <property type="entry name" value="Polysacc_deacetylase_ArnD"/>
</dbReference>
<name>A0A1V6M041_9BACT</name>
<dbReference type="EMBL" id="MJUW02000075">
    <property type="protein sequence ID" value="OQD45750.1"/>
    <property type="molecule type" value="Genomic_DNA"/>
</dbReference>